<protein>
    <submittedName>
        <fullName evidence="2">Aminotransferase class V-fold PLP-dependent enzyme</fullName>
    </submittedName>
</protein>
<dbReference type="AlphaFoldDB" id="A0A7X6LB32"/>
<sequence>MPSLAPDEFTPETTYLNTASFGLPSARALAAVRDASASWASGRGAPTTEVDRLAPGLRAGFARLLDGATADDIALGSGVAGLIAPVATALPPGAEVLLPEGEFSSVSMPFVYQDDLVVRFVPLRELAAQVRPETALVAMSVVQSADGRVTDLAELRAVTRTNGARLLVDATQAAGWLPLRFTDADYWVCATFKWLIGARSVAFLATPPDLVPQLRPVGSSWYAAEDRWAELYRPVALPATARRFDTTPDWLGVVAALAGLSLIEELTVEKIGAHDLELADRFRDGLRDLGLEPVDARSPIVSVPGAADLAARLAEAEVIASARGGGLRFAFHLYNSADDVERALSALRAR</sequence>
<dbReference type="InterPro" id="IPR015421">
    <property type="entry name" value="PyrdxlP-dep_Trfase_major"/>
</dbReference>
<organism evidence="2 3">
    <name type="scientific">Nocardia gamkensis</name>
    <dbReference type="NCBI Taxonomy" id="352869"/>
    <lineage>
        <taxon>Bacteria</taxon>
        <taxon>Bacillati</taxon>
        <taxon>Actinomycetota</taxon>
        <taxon>Actinomycetes</taxon>
        <taxon>Mycobacteriales</taxon>
        <taxon>Nocardiaceae</taxon>
        <taxon>Nocardia</taxon>
    </lineage>
</organism>
<dbReference type="InterPro" id="IPR000192">
    <property type="entry name" value="Aminotrans_V_dom"/>
</dbReference>
<dbReference type="Proteomes" id="UP000540698">
    <property type="component" value="Unassembled WGS sequence"/>
</dbReference>
<keyword evidence="2" id="KW-0032">Aminotransferase</keyword>
<name>A0A7X6LB32_9NOCA</name>
<dbReference type="EMBL" id="JAAXOS010000028">
    <property type="protein sequence ID" value="NKY31221.1"/>
    <property type="molecule type" value="Genomic_DNA"/>
</dbReference>
<feature type="domain" description="Aminotransferase class V" evidence="1">
    <location>
        <begin position="57"/>
        <end position="341"/>
    </location>
</feature>
<keyword evidence="3" id="KW-1185">Reference proteome</keyword>
<evidence type="ECO:0000313" key="2">
    <source>
        <dbReference type="EMBL" id="NKY31221.1"/>
    </source>
</evidence>
<dbReference type="InterPro" id="IPR015422">
    <property type="entry name" value="PyrdxlP-dep_Trfase_small"/>
</dbReference>
<dbReference type="PANTHER" id="PTHR43586">
    <property type="entry name" value="CYSTEINE DESULFURASE"/>
    <property type="match status" value="1"/>
</dbReference>
<accession>A0A7X6LB32</accession>
<evidence type="ECO:0000259" key="1">
    <source>
        <dbReference type="Pfam" id="PF00266"/>
    </source>
</evidence>
<evidence type="ECO:0000313" key="3">
    <source>
        <dbReference type="Proteomes" id="UP000540698"/>
    </source>
</evidence>
<dbReference type="InterPro" id="IPR015424">
    <property type="entry name" value="PyrdxlP-dep_Trfase"/>
</dbReference>
<dbReference type="PANTHER" id="PTHR43586:SF21">
    <property type="entry name" value="PYRIDOXAL PHOSPHATE (PLP)-DEPENDENT ASPARTATE AMINOTRANSFERASE SUPERFAMILY"/>
    <property type="match status" value="1"/>
</dbReference>
<reference evidence="2 3" key="1">
    <citation type="submission" date="2020-04" db="EMBL/GenBank/DDBJ databases">
        <title>MicrobeNet Type strains.</title>
        <authorList>
            <person name="Nicholson A.C."/>
        </authorList>
    </citation>
    <scope>NUCLEOTIDE SEQUENCE [LARGE SCALE GENOMIC DNA]</scope>
    <source>
        <strain evidence="2 3">DSM 44956</strain>
    </source>
</reference>
<proteinExistence type="predicted"/>
<dbReference type="RefSeq" id="WP_062975564.1">
    <property type="nucleotide sequence ID" value="NZ_JAAXOS010000028.1"/>
</dbReference>
<dbReference type="Gene3D" id="3.40.640.10">
    <property type="entry name" value="Type I PLP-dependent aspartate aminotransferase-like (Major domain)"/>
    <property type="match status" value="1"/>
</dbReference>
<dbReference type="Gene3D" id="3.90.1150.10">
    <property type="entry name" value="Aspartate Aminotransferase, domain 1"/>
    <property type="match status" value="1"/>
</dbReference>
<comment type="caution">
    <text evidence="2">The sequence shown here is derived from an EMBL/GenBank/DDBJ whole genome shotgun (WGS) entry which is preliminary data.</text>
</comment>
<dbReference type="GO" id="GO:0008483">
    <property type="term" value="F:transaminase activity"/>
    <property type="evidence" value="ECO:0007669"/>
    <property type="project" value="UniProtKB-KW"/>
</dbReference>
<dbReference type="Pfam" id="PF00266">
    <property type="entry name" value="Aminotran_5"/>
    <property type="match status" value="1"/>
</dbReference>
<keyword evidence="2" id="KW-0808">Transferase</keyword>
<dbReference type="SUPFAM" id="SSF53383">
    <property type="entry name" value="PLP-dependent transferases"/>
    <property type="match status" value="1"/>
</dbReference>
<gene>
    <name evidence="2" type="ORF">HGB38_34220</name>
</gene>